<evidence type="ECO:0000313" key="9">
    <source>
        <dbReference type="Proteomes" id="UP000229740"/>
    </source>
</evidence>
<dbReference type="Gene3D" id="3.30.2010.10">
    <property type="entry name" value="Metalloproteases ('zincins'), catalytic domain"/>
    <property type="match status" value="1"/>
</dbReference>
<evidence type="ECO:0000256" key="4">
    <source>
        <dbReference type="ARBA" id="ARBA00022833"/>
    </source>
</evidence>
<sequence length="273" mass="30607">MNKHTIIYRRTGQWAVLLLVLSLLAAACATVPITGRSQLRIIPDSEMLAMSFQQYDEFLQEHTLSRDSRDTQLVQRVGNNIAHAVEQFFRENNMEEEIQNYSWEFNLVESDEINAWCMPGGKVVVYTGILPSTQDETGLAVVMGHEIAHAIAKHGAERMSQGLLVELGGAALSAALQQYPTRTQELWMTAFGIGAQLGVMLPYSRTQETEADRLGLIFMTMAGYDPHQAIDFWERMSHAGGAKPPEIISTHPSDTTRIRNIEHFLPEALSYSR</sequence>
<dbReference type="Proteomes" id="UP000229740">
    <property type="component" value="Unassembled WGS sequence"/>
</dbReference>
<dbReference type="EMBL" id="PDPS01000025">
    <property type="protein sequence ID" value="PID57861.1"/>
    <property type="molecule type" value="Genomic_DNA"/>
</dbReference>
<evidence type="ECO:0000256" key="6">
    <source>
        <dbReference type="RuleBase" id="RU003983"/>
    </source>
</evidence>
<evidence type="ECO:0000256" key="1">
    <source>
        <dbReference type="ARBA" id="ARBA00022670"/>
    </source>
</evidence>
<evidence type="ECO:0000259" key="7">
    <source>
        <dbReference type="Pfam" id="PF01435"/>
    </source>
</evidence>
<dbReference type="GO" id="GO:0004222">
    <property type="term" value="F:metalloendopeptidase activity"/>
    <property type="evidence" value="ECO:0007669"/>
    <property type="project" value="InterPro"/>
</dbReference>
<name>A0A2G6E7W3_9BACT</name>
<dbReference type="Pfam" id="PF01435">
    <property type="entry name" value="Peptidase_M48"/>
    <property type="match status" value="1"/>
</dbReference>
<comment type="cofactor">
    <cofactor evidence="6">
        <name>Zn(2+)</name>
        <dbReference type="ChEBI" id="CHEBI:29105"/>
    </cofactor>
    <text evidence="6">Binds 1 zinc ion per subunit.</text>
</comment>
<evidence type="ECO:0000313" key="8">
    <source>
        <dbReference type="EMBL" id="PID57861.1"/>
    </source>
</evidence>
<keyword evidence="3 6" id="KW-0378">Hydrolase</keyword>
<dbReference type="InterPro" id="IPR051156">
    <property type="entry name" value="Mito/Outer_Membr_Metalloprot"/>
</dbReference>
<keyword evidence="5 6" id="KW-0482">Metalloprotease</keyword>
<evidence type="ECO:0000256" key="2">
    <source>
        <dbReference type="ARBA" id="ARBA00022723"/>
    </source>
</evidence>
<dbReference type="CDD" id="cd07331">
    <property type="entry name" value="M48C_Oma1_like"/>
    <property type="match status" value="1"/>
</dbReference>
<comment type="similarity">
    <text evidence="6">Belongs to the peptidase M48 family.</text>
</comment>
<proteinExistence type="inferred from homology"/>
<keyword evidence="2" id="KW-0479">Metal-binding</keyword>
<keyword evidence="1 6" id="KW-0645">Protease</keyword>
<dbReference type="PANTHER" id="PTHR22726">
    <property type="entry name" value="METALLOENDOPEPTIDASE OMA1"/>
    <property type="match status" value="1"/>
</dbReference>
<protein>
    <submittedName>
        <fullName evidence="8">Peptidase M48</fullName>
    </submittedName>
</protein>
<feature type="domain" description="Peptidase M48" evidence="7">
    <location>
        <begin position="83"/>
        <end position="263"/>
    </location>
</feature>
<keyword evidence="4 6" id="KW-0862">Zinc</keyword>
<dbReference type="InterPro" id="IPR001915">
    <property type="entry name" value="Peptidase_M48"/>
</dbReference>
<dbReference type="PROSITE" id="PS51257">
    <property type="entry name" value="PROKAR_LIPOPROTEIN"/>
    <property type="match status" value="1"/>
</dbReference>
<evidence type="ECO:0000256" key="5">
    <source>
        <dbReference type="ARBA" id="ARBA00023049"/>
    </source>
</evidence>
<dbReference type="GO" id="GO:0051603">
    <property type="term" value="P:proteolysis involved in protein catabolic process"/>
    <property type="evidence" value="ECO:0007669"/>
    <property type="project" value="TreeGrafter"/>
</dbReference>
<accession>A0A2G6E7W3</accession>
<gene>
    <name evidence="8" type="ORF">CSB45_06490</name>
</gene>
<dbReference type="AlphaFoldDB" id="A0A2G6E7W3"/>
<comment type="caution">
    <text evidence="8">The sequence shown here is derived from an EMBL/GenBank/DDBJ whole genome shotgun (WGS) entry which is preliminary data.</text>
</comment>
<dbReference type="GO" id="GO:0046872">
    <property type="term" value="F:metal ion binding"/>
    <property type="evidence" value="ECO:0007669"/>
    <property type="project" value="UniProtKB-KW"/>
</dbReference>
<evidence type="ECO:0000256" key="3">
    <source>
        <dbReference type="ARBA" id="ARBA00022801"/>
    </source>
</evidence>
<dbReference type="PANTHER" id="PTHR22726:SF24">
    <property type="entry name" value="M48 FAMILY METALLOPEPTIDASE"/>
    <property type="match status" value="1"/>
</dbReference>
<organism evidence="8 9">
    <name type="scientific">candidate division KSB3 bacterium</name>
    <dbReference type="NCBI Taxonomy" id="2044937"/>
    <lineage>
        <taxon>Bacteria</taxon>
        <taxon>candidate division KSB3</taxon>
    </lineage>
</organism>
<dbReference type="GO" id="GO:0016020">
    <property type="term" value="C:membrane"/>
    <property type="evidence" value="ECO:0007669"/>
    <property type="project" value="TreeGrafter"/>
</dbReference>
<reference evidence="8 9" key="1">
    <citation type="submission" date="2017-10" db="EMBL/GenBank/DDBJ databases">
        <title>Novel microbial diversity and functional potential in the marine mammal oral microbiome.</title>
        <authorList>
            <person name="Dudek N.K."/>
            <person name="Sun C.L."/>
            <person name="Burstein D."/>
            <person name="Kantor R.S."/>
            <person name="Aliaga Goltsman D.S."/>
            <person name="Bik E.M."/>
            <person name="Thomas B.C."/>
            <person name="Banfield J.F."/>
            <person name="Relman D.A."/>
        </authorList>
    </citation>
    <scope>NUCLEOTIDE SEQUENCE [LARGE SCALE GENOMIC DNA]</scope>
    <source>
        <strain evidence="8">DOLZORAL124_49_17</strain>
    </source>
</reference>